<dbReference type="SUPFAM" id="SSF51197">
    <property type="entry name" value="Clavaminate synthase-like"/>
    <property type="match status" value="1"/>
</dbReference>
<dbReference type="PANTHER" id="PTHR10696:SF25">
    <property type="entry name" value="OXIDOREDUCTASE AIM17-RELATED"/>
    <property type="match status" value="1"/>
</dbReference>
<dbReference type="Gene3D" id="3.30.2020.30">
    <property type="match status" value="1"/>
</dbReference>
<dbReference type="GO" id="GO:0045329">
    <property type="term" value="P:carnitine biosynthetic process"/>
    <property type="evidence" value="ECO:0007669"/>
    <property type="project" value="TreeGrafter"/>
</dbReference>
<dbReference type="InterPro" id="IPR042098">
    <property type="entry name" value="TauD-like_sf"/>
</dbReference>
<dbReference type="OrthoDB" id="406634at2759"/>
<evidence type="ECO:0000256" key="1">
    <source>
        <dbReference type="ARBA" id="ARBA00001954"/>
    </source>
</evidence>
<organism evidence="8 9">
    <name type="scientific">Scheffersomyces spartinae</name>
    <dbReference type="NCBI Taxonomy" id="45513"/>
    <lineage>
        <taxon>Eukaryota</taxon>
        <taxon>Fungi</taxon>
        <taxon>Dikarya</taxon>
        <taxon>Ascomycota</taxon>
        <taxon>Saccharomycotina</taxon>
        <taxon>Pichiomycetes</taxon>
        <taxon>Debaryomycetaceae</taxon>
        <taxon>Scheffersomyces</taxon>
    </lineage>
</organism>
<dbReference type="GeneID" id="66113428"/>
<keyword evidence="4" id="KW-0223">Dioxygenase</keyword>
<dbReference type="RefSeq" id="XP_043051591.1">
    <property type="nucleotide sequence ID" value="XM_043190914.1"/>
</dbReference>
<keyword evidence="3" id="KW-0479">Metal-binding</keyword>
<dbReference type="GO" id="GO:0051213">
    <property type="term" value="F:dioxygenase activity"/>
    <property type="evidence" value="ECO:0007669"/>
    <property type="project" value="UniProtKB-KW"/>
</dbReference>
<dbReference type="Pfam" id="PF02668">
    <property type="entry name" value="TauD"/>
    <property type="match status" value="1"/>
</dbReference>
<keyword evidence="6" id="KW-0408">Iron</keyword>
<accession>A0A9P7VF09</accession>
<dbReference type="GO" id="GO:0005739">
    <property type="term" value="C:mitochondrion"/>
    <property type="evidence" value="ECO:0007669"/>
    <property type="project" value="TreeGrafter"/>
</dbReference>
<evidence type="ECO:0000256" key="6">
    <source>
        <dbReference type="ARBA" id="ARBA00023004"/>
    </source>
</evidence>
<dbReference type="Proteomes" id="UP000790833">
    <property type="component" value="Unassembled WGS sequence"/>
</dbReference>
<dbReference type="Gene3D" id="3.60.130.10">
    <property type="entry name" value="Clavaminate synthase-like"/>
    <property type="match status" value="1"/>
</dbReference>
<reference evidence="8" key="1">
    <citation type="submission" date="2021-03" db="EMBL/GenBank/DDBJ databases">
        <authorList>
            <person name="Palmer J.M."/>
        </authorList>
    </citation>
    <scope>NUCLEOTIDE SEQUENCE</scope>
    <source>
        <strain evidence="8">ARV_011</strain>
    </source>
</reference>
<dbReference type="InterPro" id="IPR003819">
    <property type="entry name" value="TauD/TfdA-like"/>
</dbReference>
<proteinExistence type="inferred from homology"/>
<name>A0A9P7VF09_9ASCO</name>
<evidence type="ECO:0000256" key="4">
    <source>
        <dbReference type="ARBA" id="ARBA00022964"/>
    </source>
</evidence>
<dbReference type="GO" id="GO:0046872">
    <property type="term" value="F:metal ion binding"/>
    <property type="evidence" value="ECO:0007669"/>
    <property type="project" value="UniProtKB-KW"/>
</dbReference>
<comment type="caution">
    <text evidence="8">The sequence shown here is derived from an EMBL/GenBank/DDBJ whole genome shotgun (WGS) entry which is preliminary data.</text>
</comment>
<dbReference type="InterPro" id="IPR050411">
    <property type="entry name" value="AlphaKG_dependent_hydroxylases"/>
</dbReference>
<evidence type="ECO:0000256" key="5">
    <source>
        <dbReference type="ARBA" id="ARBA00023002"/>
    </source>
</evidence>
<comment type="cofactor">
    <cofactor evidence="1">
        <name>Fe(2+)</name>
        <dbReference type="ChEBI" id="CHEBI:29033"/>
    </cofactor>
</comment>
<evidence type="ECO:0000256" key="3">
    <source>
        <dbReference type="ARBA" id="ARBA00022723"/>
    </source>
</evidence>
<evidence type="ECO:0000313" key="9">
    <source>
        <dbReference type="Proteomes" id="UP000790833"/>
    </source>
</evidence>
<evidence type="ECO:0000256" key="2">
    <source>
        <dbReference type="ARBA" id="ARBA00008654"/>
    </source>
</evidence>
<dbReference type="AlphaFoldDB" id="A0A9P7VF09"/>
<comment type="similarity">
    <text evidence="2">Belongs to the gamma-BBH/TMLD family.</text>
</comment>
<protein>
    <recommendedName>
        <fullName evidence="7">TauD/TfdA-like domain-containing protein</fullName>
    </recommendedName>
</protein>
<dbReference type="EMBL" id="JAHMUF010000001">
    <property type="protein sequence ID" value="KAG7196046.1"/>
    <property type="molecule type" value="Genomic_DNA"/>
</dbReference>
<dbReference type="CDD" id="cd00250">
    <property type="entry name" value="CAS_like"/>
    <property type="match status" value="1"/>
</dbReference>
<evidence type="ECO:0000313" key="8">
    <source>
        <dbReference type="EMBL" id="KAG7196046.1"/>
    </source>
</evidence>
<gene>
    <name evidence="8" type="ORF">KQ657_000054</name>
</gene>
<sequence length="426" mass="49558">MLTRRLTGLLRKPPLLGRRPITVSSYDNDKVCLVLGSGKAVAYNTVFLRDSCTAPESIDKFSQQKLFTTSEISQNLRIEGLPQVLESATGPLLKIVWNQNGQLQTSTYTEEFLEEYSSKENIRRDKFFEREQLYWSNKELVDHIDEIQIDYGDYITKEKDFFKACYNLNRYGICFVNNTPRPEHHMQVMTEDNATSWPVYKLAEKFGYIKKTFYGTLFDVKNVKKAINIAYTKSFLPLHMDLLYYESPPGLQLLHFIDNSTSGGENIFSDSFKAALYVKQRDPEAYQALLKVPITYHYDNNNEYYYYSRPLIVEDKYGIKEVNFAPSFQGPFEFGISDDDGDNVDSKLFQLFLRGFNLFDDFVNDPKNHYQLKVPEGSTVIFDNRRVLHSRLAFSDENGGDRWLMGTYVDGDSFRSKLRVGHRKFY</sequence>
<dbReference type="PANTHER" id="PTHR10696">
    <property type="entry name" value="GAMMA-BUTYROBETAINE HYDROXYLASE-RELATED"/>
    <property type="match status" value="1"/>
</dbReference>
<feature type="domain" description="TauD/TfdA-like" evidence="7">
    <location>
        <begin position="148"/>
        <end position="408"/>
    </location>
</feature>
<dbReference type="InterPro" id="IPR038492">
    <property type="entry name" value="GBBH-like_N_sf"/>
</dbReference>
<keyword evidence="9" id="KW-1185">Reference proteome</keyword>
<evidence type="ECO:0000259" key="7">
    <source>
        <dbReference type="Pfam" id="PF02668"/>
    </source>
</evidence>
<keyword evidence="5" id="KW-0560">Oxidoreductase</keyword>